<reference evidence="1" key="1">
    <citation type="journal article" date="2020" name="mSystems">
        <title>Genome- and Community-Level Interaction Insights into Carbon Utilization and Element Cycling Functions of Hydrothermarchaeota in Hydrothermal Sediment.</title>
        <authorList>
            <person name="Zhou Z."/>
            <person name="Liu Y."/>
            <person name="Xu W."/>
            <person name="Pan J."/>
            <person name="Luo Z.H."/>
            <person name="Li M."/>
        </authorList>
    </citation>
    <scope>NUCLEOTIDE SEQUENCE [LARGE SCALE GENOMIC DNA]</scope>
    <source>
        <strain evidence="1">SpSt-1220</strain>
    </source>
</reference>
<dbReference type="AlphaFoldDB" id="A0A831LN50"/>
<dbReference type="Proteomes" id="UP000886162">
    <property type="component" value="Unassembled WGS sequence"/>
</dbReference>
<comment type="caution">
    <text evidence="1">The sequence shown here is derived from an EMBL/GenBank/DDBJ whole genome shotgun (WGS) entry which is preliminary data.</text>
</comment>
<accession>A0A831LN50</accession>
<protein>
    <submittedName>
        <fullName evidence="1">HPr-rel-A system PqqD family peptide chaperone</fullName>
    </submittedName>
</protein>
<organism evidence="1">
    <name type="scientific">Geoalkalibacter subterraneus</name>
    <dbReference type="NCBI Taxonomy" id="483547"/>
    <lineage>
        <taxon>Bacteria</taxon>
        <taxon>Pseudomonadati</taxon>
        <taxon>Thermodesulfobacteriota</taxon>
        <taxon>Desulfuromonadia</taxon>
        <taxon>Desulfuromonadales</taxon>
        <taxon>Geoalkalibacteraceae</taxon>
        <taxon>Geoalkalibacter</taxon>
    </lineage>
</organism>
<gene>
    <name evidence="1" type="ORF">ENN94_03240</name>
</gene>
<dbReference type="EMBL" id="DSDO01000224">
    <property type="protein sequence ID" value="HDR46696.1"/>
    <property type="molecule type" value="Genomic_DNA"/>
</dbReference>
<name>A0A831LN50_9BACT</name>
<sequence>MTEDSRHWCTVPGLRLRWRRWDEETILYNCNSGDAHLLNDVAARSLEILQNEATTIEGLSAKVSRSLNLKNDERLCHGINDFVIDLARLGIVCPSDDSC</sequence>
<evidence type="ECO:0000313" key="1">
    <source>
        <dbReference type="EMBL" id="HDR46696.1"/>
    </source>
</evidence>
<dbReference type="NCBIfam" id="TIGR04353">
    <property type="entry name" value="PqqD_rel_X"/>
    <property type="match status" value="1"/>
</dbReference>
<dbReference type="InterPro" id="IPR027599">
    <property type="entry name" value="PqqD-rel_X"/>
</dbReference>
<proteinExistence type="predicted"/>